<protein>
    <submittedName>
        <fullName evidence="3">Uncharacterized protein</fullName>
    </submittedName>
</protein>
<accession>A0A4Q7YQM5</accession>
<evidence type="ECO:0000313" key="4">
    <source>
        <dbReference type="Proteomes" id="UP000292958"/>
    </source>
</evidence>
<evidence type="ECO:0000256" key="2">
    <source>
        <dbReference type="SAM" id="Phobius"/>
    </source>
</evidence>
<sequence length="184" mass="19899">MENSHLLVVYLVRTAFIENQSLCSSVAAFAETKKCTNPVALGILLEVDILFIISIASFVVLLGAAFAILYRIRSSHRDRRPTPPPEPSFTEHLYAAAEYGTPRSSRLVSHQTIQSVTARKDSASGSESAGDPNSSRRSNLPRIVHRSPESSESHGQAHISPAHGAAPRPLRVVGGTRAASSQRF</sequence>
<proteinExistence type="predicted"/>
<feature type="region of interest" description="Disordered" evidence="1">
    <location>
        <begin position="102"/>
        <end position="184"/>
    </location>
</feature>
<gene>
    <name evidence="3" type="ORF">BDD14_0403</name>
</gene>
<name>A0A4Q7YQM5_9BACT</name>
<keyword evidence="2" id="KW-0812">Transmembrane</keyword>
<keyword evidence="2" id="KW-1133">Transmembrane helix</keyword>
<dbReference type="OrthoDB" id="122852at2"/>
<keyword evidence="4" id="KW-1185">Reference proteome</keyword>
<feature type="transmembrane region" description="Helical" evidence="2">
    <location>
        <begin position="49"/>
        <end position="70"/>
    </location>
</feature>
<dbReference type="Proteomes" id="UP000292958">
    <property type="component" value="Unassembled WGS sequence"/>
</dbReference>
<keyword evidence="2" id="KW-0472">Membrane</keyword>
<dbReference type="EMBL" id="SHKW01000001">
    <property type="protein sequence ID" value="RZU39075.1"/>
    <property type="molecule type" value="Genomic_DNA"/>
</dbReference>
<dbReference type="AlphaFoldDB" id="A0A4Q7YQM5"/>
<feature type="compositionally biased region" description="Polar residues" evidence="1">
    <location>
        <begin position="102"/>
        <end position="138"/>
    </location>
</feature>
<evidence type="ECO:0000256" key="1">
    <source>
        <dbReference type="SAM" id="MobiDB-lite"/>
    </source>
</evidence>
<comment type="caution">
    <text evidence="3">The sequence shown here is derived from an EMBL/GenBank/DDBJ whole genome shotgun (WGS) entry which is preliminary data.</text>
</comment>
<reference evidence="3 4" key="1">
    <citation type="submission" date="2019-02" db="EMBL/GenBank/DDBJ databases">
        <title>Genomic Encyclopedia of Archaeal and Bacterial Type Strains, Phase II (KMG-II): from individual species to whole genera.</title>
        <authorList>
            <person name="Goeker M."/>
        </authorList>
    </citation>
    <scope>NUCLEOTIDE SEQUENCE [LARGE SCALE GENOMIC DNA]</scope>
    <source>
        <strain evidence="3 4">DSM 18101</strain>
    </source>
</reference>
<dbReference type="RefSeq" id="WP_130417345.1">
    <property type="nucleotide sequence ID" value="NZ_SHKW01000001.1"/>
</dbReference>
<evidence type="ECO:0000313" key="3">
    <source>
        <dbReference type="EMBL" id="RZU39075.1"/>
    </source>
</evidence>
<organism evidence="3 4">
    <name type="scientific">Edaphobacter modestus</name>
    <dbReference type="NCBI Taxonomy" id="388466"/>
    <lineage>
        <taxon>Bacteria</taxon>
        <taxon>Pseudomonadati</taxon>
        <taxon>Acidobacteriota</taxon>
        <taxon>Terriglobia</taxon>
        <taxon>Terriglobales</taxon>
        <taxon>Acidobacteriaceae</taxon>
        <taxon>Edaphobacter</taxon>
    </lineage>
</organism>